<evidence type="ECO:0000313" key="12">
    <source>
        <dbReference type="EMBL" id="XDS44981.1"/>
    </source>
</evidence>
<evidence type="ECO:0000256" key="2">
    <source>
        <dbReference type="ARBA" id="ARBA00009446"/>
    </source>
</evidence>
<dbReference type="PRINTS" id="PR00417">
    <property type="entry name" value="PRTPISMRASEI"/>
</dbReference>
<dbReference type="Pfam" id="PF01131">
    <property type="entry name" value="Topoisom_bac"/>
    <property type="match status" value="1"/>
</dbReference>
<feature type="domain" description="Topo IA-type catalytic" evidence="11">
    <location>
        <begin position="142"/>
        <end position="609"/>
    </location>
</feature>
<feature type="site" description="Interaction with DNA" evidence="8">
    <location>
        <position position="328"/>
    </location>
</feature>
<evidence type="ECO:0000259" key="10">
    <source>
        <dbReference type="PROSITE" id="PS50880"/>
    </source>
</evidence>
<feature type="compositionally biased region" description="Polar residues" evidence="9">
    <location>
        <begin position="904"/>
        <end position="913"/>
    </location>
</feature>
<dbReference type="CDD" id="cd00186">
    <property type="entry name" value="TOP1Ac"/>
    <property type="match status" value="1"/>
</dbReference>
<dbReference type="NCBIfam" id="TIGR01051">
    <property type="entry name" value="topA_bact"/>
    <property type="match status" value="1"/>
</dbReference>
<dbReference type="GO" id="GO:0003677">
    <property type="term" value="F:DNA binding"/>
    <property type="evidence" value="ECO:0007669"/>
    <property type="project" value="UniProtKB-KW"/>
</dbReference>
<feature type="site" description="Interaction with DNA" evidence="8">
    <location>
        <position position="152"/>
    </location>
</feature>
<feature type="site" description="Interaction with DNA" evidence="8">
    <location>
        <position position="161"/>
    </location>
</feature>
<dbReference type="SMART" id="SM00436">
    <property type="entry name" value="TOP1Bc"/>
    <property type="match status" value="1"/>
</dbReference>
<feature type="site" description="Interaction with DNA" evidence="8">
    <location>
        <position position="35"/>
    </location>
</feature>
<dbReference type="HAMAP" id="MF_00952">
    <property type="entry name" value="Topoisom_1_prok"/>
    <property type="match status" value="1"/>
</dbReference>
<evidence type="ECO:0000256" key="9">
    <source>
        <dbReference type="SAM" id="MobiDB-lite"/>
    </source>
</evidence>
<dbReference type="Gene3D" id="3.40.50.140">
    <property type="match status" value="1"/>
</dbReference>
<feature type="compositionally biased region" description="Basic residues" evidence="9">
    <location>
        <begin position="749"/>
        <end position="760"/>
    </location>
</feature>
<dbReference type="Gene3D" id="1.10.290.10">
    <property type="entry name" value="Topoisomerase I, domain 4"/>
    <property type="match status" value="1"/>
</dbReference>
<feature type="compositionally biased region" description="Low complexity" evidence="9">
    <location>
        <begin position="734"/>
        <end position="748"/>
    </location>
</feature>
<dbReference type="InterPro" id="IPR013825">
    <property type="entry name" value="Topo_IA_cen_sub2"/>
</dbReference>
<name>A0AB39U818_9BIFI</name>
<reference evidence="12" key="1">
    <citation type="submission" date="2023-07" db="EMBL/GenBank/DDBJ databases">
        <title>Bifidobacterium aquikefiriaerophilum sp. nov. and Bifidobacterium eccum sp. nov., isolated from water kefir.</title>
        <authorList>
            <person name="Breselge S."/>
            <person name="Bellassi P."/>
            <person name="Barcenilla C."/>
            <person name="Alvarez-Ordonez A."/>
            <person name="Morelli L."/>
            <person name="Cotter P.D."/>
        </authorList>
    </citation>
    <scope>NUCLEOTIDE SEQUENCE</scope>
    <source>
        <strain evidence="12">WK041_4_12</strain>
    </source>
</reference>
<feature type="region of interest" description="Disordered" evidence="9">
    <location>
        <begin position="860"/>
        <end position="886"/>
    </location>
</feature>
<feature type="compositionally biased region" description="Basic and acidic residues" evidence="9">
    <location>
        <begin position="468"/>
        <end position="479"/>
    </location>
</feature>
<feature type="active site" description="O-(5'-phospho-DNA)-tyrosine intermediate" evidence="8">
    <location>
        <position position="326"/>
    </location>
</feature>
<dbReference type="GO" id="GO:0003917">
    <property type="term" value="F:DNA topoisomerase type I (single strand cut, ATP-independent) activity"/>
    <property type="evidence" value="ECO:0007669"/>
    <property type="project" value="UniProtKB-UniRule"/>
</dbReference>
<dbReference type="RefSeq" id="WP_369344529.1">
    <property type="nucleotide sequence ID" value="NZ_CP129674.1"/>
</dbReference>
<dbReference type="Pfam" id="PF01751">
    <property type="entry name" value="Toprim"/>
    <property type="match status" value="1"/>
</dbReference>
<keyword evidence="3" id="KW-0479">Metal-binding</keyword>
<evidence type="ECO:0000256" key="3">
    <source>
        <dbReference type="ARBA" id="ARBA00022723"/>
    </source>
</evidence>
<feature type="region of interest" description="Disordered" evidence="9">
    <location>
        <begin position="457"/>
        <end position="486"/>
    </location>
</feature>
<comment type="subunit">
    <text evidence="8">Monomer.</text>
</comment>
<dbReference type="PROSITE" id="PS52039">
    <property type="entry name" value="TOPO_IA_2"/>
    <property type="match status" value="1"/>
</dbReference>
<protein>
    <recommendedName>
        <fullName evidence="8">DNA topoisomerase 1</fullName>
        <ecNumber evidence="8">5.6.2.1</ecNumber>
    </recommendedName>
    <alternativeName>
        <fullName evidence="8">DNA topoisomerase I</fullName>
    </alternativeName>
</protein>
<evidence type="ECO:0000256" key="8">
    <source>
        <dbReference type="HAMAP-Rule" id="MF_00952"/>
    </source>
</evidence>
<dbReference type="InterPro" id="IPR023405">
    <property type="entry name" value="Topo_IA_core_domain"/>
</dbReference>
<dbReference type="InterPro" id="IPR000380">
    <property type="entry name" value="Topo_IA"/>
</dbReference>
<feature type="domain" description="Toprim" evidence="10">
    <location>
        <begin position="5"/>
        <end position="127"/>
    </location>
</feature>
<dbReference type="InterPro" id="IPR013497">
    <property type="entry name" value="Topo_IA_cen"/>
</dbReference>
<gene>
    <name evidence="8 12" type="primary">topA</name>
    <name evidence="12" type="ORF">QN215_02305</name>
</gene>
<dbReference type="CDD" id="cd03363">
    <property type="entry name" value="TOPRIM_TopoIA_TopoI"/>
    <property type="match status" value="1"/>
</dbReference>
<evidence type="ECO:0000259" key="11">
    <source>
        <dbReference type="PROSITE" id="PS52039"/>
    </source>
</evidence>
<dbReference type="InterPro" id="IPR005733">
    <property type="entry name" value="TopoI_bac-type"/>
</dbReference>
<feature type="region of interest" description="Disordered" evidence="9">
    <location>
        <begin position="726"/>
        <end position="766"/>
    </location>
</feature>
<dbReference type="GO" id="GO:0006265">
    <property type="term" value="P:DNA topological change"/>
    <property type="evidence" value="ECO:0007669"/>
    <property type="project" value="UniProtKB-UniRule"/>
</dbReference>
<feature type="site" description="Interaction with DNA" evidence="8">
    <location>
        <position position="156"/>
    </location>
</feature>
<feature type="region of interest" description="Disordered" evidence="9">
    <location>
        <begin position="899"/>
        <end position="1002"/>
    </location>
</feature>
<evidence type="ECO:0000256" key="7">
    <source>
        <dbReference type="ARBA" id="ARBA00023235"/>
    </source>
</evidence>
<dbReference type="EMBL" id="CP129674">
    <property type="protein sequence ID" value="XDS44981.1"/>
    <property type="molecule type" value="Genomic_DNA"/>
</dbReference>
<feature type="region of interest" description="Interaction with DNA" evidence="8">
    <location>
        <begin position="176"/>
        <end position="181"/>
    </location>
</feature>
<feature type="site" description="Interaction with DNA" evidence="8">
    <location>
        <position position="153"/>
    </location>
</feature>
<feature type="site" description="Interaction with DNA" evidence="8">
    <location>
        <position position="168"/>
    </location>
</feature>
<dbReference type="Gene3D" id="2.70.20.10">
    <property type="entry name" value="Topoisomerase I, domain 3"/>
    <property type="match status" value="1"/>
</dbReference>
<dbReference type="PANTHER" id="PTHR42785">
    <property type="entry name" value="DNA TOPOISOMERASE, TYPE IA, CORE"/>
    <property type="match status" value="1"/>
</dbReference>
<dbReference type="SMART" id="SM00437">
    <property type="entry name" value="TOP1Ac"/>
    <property type="match status" value="1"/>
</dbReference>
<dbReference type="PANTHER" id="PTHR42785:SF1">
    <property type="entry name" value="DNA TOPOISOMERASE"/>
    <property type="match status" value="1"/>
</dbReference>
<feature type="compositionally biased region" description="Low complexity" evidence="9">
    <location>
        <begin position="951"/>
        <end position="993"/>
    </location>
</feature>
<keyword evidence="6 8" id="KW-0238">DNA-binding</keyword>
<dbReference type="InterPro" id="IPR028612">
    <property type="entry name" value="Topoisom_1_IA"/>
</dbReference>
<feature type="compositionally biased region" description="Polar residues" evidence="9">
    <location>
        <begin position="291"/>
        <end position="305"/>
    </location>
</feature>
<dbReference type="KEGG" id="baqk:QN215_02305"/>
<comment type="similarity">
    <text evidence="2 8">Belongs to the type IA topoisomerase family.</text>
</comment>
<keyword evidence="5 8" id="KW-0799">Topoisomerase</keyword>
<evidence type="ECO:0000256" key="1">
    <source>
        <dbReference type="ARBA" id="ARBA00000213"/>
    </source>
</evidence>
<feature type="region of interest" description="Disordered" evidence="9">
    <location>
        <begin position="278"/>
        <end position="305"/>
    </location>
</feature>
<evidence type="ECO:0000256" key="5">
    <source>
        <dbReference type="ARBA" id="ARBA00023029"/>
    </source>
</evidence>
<sequence>MATGSKLVIVESPTKAKKIGGYLGDGYTVMASVGHIRDLAQPSQVPSAEKSHFGKFGVDVDDGFKPYYIVDGNKKKTVAELKSALKSADELYLATDEDREGEAIAWHLVQTLKPKVPVKRMVFHEITRDAIRASLNKTRNVDDNMVDAQETRRVLDRLYGYELSPVLWRKVGPGLSAGRVQSVATRLIVERERERMNFVRTAYWDVVAMLVPDDAQETSFPARLVELGNRRVAGSRDFDDQGKPTEASRKDNALLVDEALANKLAEELKPADFTVTGLDTKPYRRRPQPPFTTSTLQQTAGNRLSMSSRATMRAAQGLYENGYITYMRTDSVTLSQEAIEAARDDVRERYGKEYLSEHPKQYTTKTAGAQEAHECIRPAGAHFRSPDELASLVPPDQLKLYTLIWRRTLASQMADATGSTATVHMEAETQSQGLAHFQASGTVIDFLGFMKALGEGTGSHAHTSKSNETSKSERHHEESSNVALPQLDRGDVLKAQDVTSDGHETQPPARYTEATLVKTLEAREIGRPSTYASIISTIIDRGYVYERGRALIPSWLAFSVIKLLESNFPQYVDYHFTAQMENGLDMIAHGKEKGKDWLTDFYFGAGEHAAKTTSQIHEGLQKQVAQLGDIDARAINTIAIGDGLQVRVGRYGPYLEDTVNTDEEGNPKRASLPETVAPDELTVEKGHELIATNAGGPRELGEDPETHGKVEVRKGRFGPYVALTLPEDDETEHASGATKKTSARATSKTTKKTTRSKATKKAAASKPKMASLFKTMDPETVSLDDALKLLRLPRTVGEVEESDDKTGEVYQATIMANNGRYGPYLTKSLPDGKSDTRSLGSEDEIFTVDLDKAKELFAQPKYGNRRRGAAKPPLRELGPDPDNGKAVTIKDGFYGAYITDGETNRTLPRQYTPESIEPAQAFALLAEKRAAGPSKRRSSRARGTRKKAPAKKTAAATSAAKKTTAKKTATQRRSTASKRAATTAKTSGRAGKTSAASQMKEA</sequence>
<dbReference type="Gene3D" id="1.10.460.10">
    <property type="entry name" value="Topoisomerase I, domain 2"/>
    <property type="match status" value="1"/>
</dbReference>
<dbReference type="InterPro" id="IPR034149">
    <property type="entry name" value="TOPRIM_TopoI"/>
</dbReference>
<dbReference type="InterPro" id="IPR025589">
    <property type="entry name" value="Toprim_C_rpt"/>
</dbReference>
<dbReference type="InterPro" id="IPR003601">
    <property type="entry name" value="Topo_IA_2"/>
</dbReference>
<proteinExistence type="inferred from homology"/>
<keyword evidence="7 8" id="KW-0413">Isomerase</keyword>
<feature type="site" description="Interaction with DNA" evidence="8">
    <location>
        <position position="541"/>
    </location>
</feature>
<keyword evidence="4" id="KW-0460">Magnesium</keyword>
<comment type="catalytic activity">
    <reaction evidence="1 8">
        <text>ATP-independent breakage of single-stranded DNA, followed by passage and rejoining.</text>
        <dbReference type="EC" id="5.6.2.1"/>
    </reaction>
</comment>
<dbReference type="InterPro" id="IPR006171">
    <property type="entry name" value="TOPRIM_dom"/>
</dbReference>
<dbReference type="PROSITE" id="PS50880">
    <property type="entry name" value="TOPRIM"/>
    <property type="match status" value="1"/>
</dbReference>
<dbReference type="AlphaFoldDB" id="A0AB39U818"/>
<accession>A0AB39U818</accession>
<dbReference type="InterPro" id="IPR003602">
    <property type="entry name" value="Topo_IA_DNA-bd_dom"/>
</dbReference>
<feature type="compositionally biased region" description="Basic residues" evidence="9">
    <location>
        <begin position="934"/>
        <end position="950"/>
    </location>
</feature>
<dbReference type="SUPFAM" id="SSF56712">
    <property type="entry name" value="Prokaryotic type I DNA topoisomerase"/>
    <property type="match status" value="1"/>
</dbReference>
<evidence type="ECO:0000256" key="4">
    <source>
        <dbReference type="ARBA" id="ARBA00022842"/>
    </source>
</evidence>
<dbReference type="InterPro" id="IPR013824">
    <property type="entry name" value="Topo_IA_cen_sub1"/>
</dbReference>
<dbReference type="InterPro" id="IPR013826">
    <property type="entry name" value="Topo_IA_cen_sub3"/>
</dbReference>
<dbReference type="InterPro" id="IPR023406">
    <property type="entry name" value="Topo_IA_AS"/>
</dbReference>
<dbReference type="GO" id="GO:0046872">
    <property type="term" value="F:metal ion binding"/>
    <property type="evidence" value="ECO:0007669"/>
    <property type="project" value="UniProtKB-KW"/>
</dbReference>
<dbReference type="SMART" id="SM00493">
    <property type="entry name" value="TOPRIM"/>
    <property type="match status" value="1"/>
</dbReference>
<organism evidence="12">
    <name type="scientific">Bifidobacterium aquikefiricola</name>
    <dbReference type="NCBI Taxonomy" id="3059038"/>
    <lineage>
        <taxon>Bacteria</taxon>
        <taxon>Bacillati</taxon>
        <taxon>Actinomycetota</taxon>
        <taxon>Actinomycetes</taxon>
        <taxon>Bifidobacteriales</taxon>
        <taxon>Bifidobacteriaceae</taxon>
        <taxon>Bifidobacterium</taxon>
    </lineage>
</organism>
<dbReference type="PROSITE" id="PS00396">
    <property type="entry name" value="TOPO_IA_1"/>
    <property type="match status" value="1"/>
</dbReference>
<dbReference type="Pfam" id="PF13368">
    <property type="entry name" value="Toprim_C_rpt"/>
    <property type="match status" value="4"/>
</dbReference>
<comment type="function">
    <text evidence="8">Releases the supercoiling and torsional tension of DNA, which is introduced during the DNA replication and transcription, by transiently cleaving and rejoining one strand of the DNA duplex. Introduces a single-strand break via transesterification at a target site in duplex DNA. The scissile phosphodiester is attacked by the catalytic tyrosine of the enzyme, resulting in the formation of a DNA-(5'-phosphotyrosyl)-enzyme intermediate and the expulsion of a 3'-OH DNA strand. The free DNA strand then undergoes passage around the unbroken strand, thus removing DNA supercoils. Finally, in the religation step, the DNA 3'-OH attacks the covalent intermediate to expel the active-site tyrosine and restore the DNA phosphodiester backbone.</text>
</comment>
<dbReference type="EC" id="5.6.2.1" evidence="8"/>
<evidence type="ECO:0000256" key="6">
    <source>
        <dbReference type="ARBA" id="ARBA00023125"/>
    </source>
</evidence>